<evidence type="ECO:0000256" key="7">
    <source>
        <dbReference type="ARBA" id="ARBA00048045"/>
    </source>
</evidence>
<comment type="similarity">
    <text evidence="1">Belongs to the cytidine and deoxycytidylate deaminase family. ADAT2 subfamily.</text>
</comment>
<dbReference type="Gene3D" id="3.40.140.10">
    <property type="entry name" value="Cytidine Deaminase, domain 2"/>
    <property type="match status" value="1"/>
</dbReference>
<dbReference type="PANTHER" id="PTHR11079">
    <property type="entry name" value="CYTOSINE DEAMINASE FAMILY MEMBER"/>
    <property type="match status" value="1"/>
</dbReference>
<feature type="binding site" evidence="8">
    <location>
        <position position="89"/>
    </location>
    <ligand>
        <name>Zn(2+)</name>
        <dbReference type="ChEBI" id="CHEBI:29105"/>
        <note>catalytic</note>
    </ligand>
</feature>
<dbReference type="SUPFAM" id="SSF53927">
    <property type="entry name" value="Cytidine deaminase-like"/>
    <property type="match status" value="1"/>
</dbReference>
<comment type="caution">
    <text evidence="10">The sequence shown here is derived from an EMBL/GenBank/DDBJ whole genome shotgun (WGS) entry which is preliminary data.</text>
</comment>
<name>A0A930HM65_9BACT</name>
<keyword evidence="5 8" id="KW-0378">Hydrolase</keyword>
<evidence type="ECO:0000313" key="10">
    <source>
        <dbReference type="EMBL" id="MBF1384375.1"/>
    </source>
</evidence>
<reference evidence="10" key="1">
    <citation type="submission" date="2020-04" db="EMBL/GenBank/DDBJ databases">
        <title>Deep metagenomics examines the oral microbiome during advanced dental caries in children, revealing novel taxa and co-occurrences with host molecules.</title>
        <authorList>
            <person name="Baker J.L."/>
            <person name="Morton J.T."/>
            <person name="Dinis M."/>
            <person name="Alvarez R."/>
            <person name="Tran N.C."/>
            <person name="Knight R."/>
            <person name="Edlund A."/>
        </authorList>
    </citation>
    <scope>NUCLEOTIDE SEQUENCE</scope>
    <source>
        <strain evidence="10">JCVI_44_bin.5</strain>
    </source>
</reference>
<gene>
    <name evidence="8" type="primary">tadA</name>
    <name evidence="10" type="ORF">HXN26_05920</name>
</gene>
<evidence type="ECO:0000256" key="4">
    <source>
        <dbReference type="ARBA" id="ARBA00022723"/>
    </source>
</evidence>
<evidence type="ECO:0000256" key="3">
    <source>
        <dbReference type="ARBA" id="ARBA00022694"/>
    </source>
</evidence>
<dbReference type="AlphaFoldDB" id="A0A930HM65"/>
<dbReference type="CDD" id="cd01285">
    <property type="entry name" value="nucleoside_deaminase"/>
    <property type="match status" value="1"/>
</dbReference>
<keyword evidence="4 8" id="KW-0479">Metal-binding</keyword>
<protein>
    <recommendedName>
        <fullName evidence="8">tRNA-specific adenosine deaminase</fullName>
        <ecNumber evidence="8">3.5.4.33</ecNumber>
    </recommendedName>
</protein>
<dbReference type="InterPro" id="IPR016192">
    <property type="entry name" value="APOBEC/CMP_deaminase_Zn-bd"/>
</dbReference>
<organism evidence="10 11">
    <name type="scientific">Prevotella aurantiaca</name>
    <dbReference type="NCBI Taxonomy" id="596085"/>
    <lineage>
        <taxon>Bacteria</taxon>
        <taxon>Pseudomonadati</taxon>
        <taxon>Bacteroidota</taxon>
        <taxon>Bacteroidia</taxon>
        <taxon>Bacteroidales</taxon>
        <taxon>Prevotellaceae</taxon>
        <taxon>Prevotella</taxon>
    </lineage>
</organism>
<comment type="catalytic activity">
    <reaction evidence="7 8">
        <text>adenosine(34) in tRNA + H2O + H(+) = inosine(34) in tRNA + NH4(+)</text>
        <dbReference type="Rhea" id="RHEA:43168"/>
        <dbReference type="Rhea" id="RHEA-COMP:10373"/>
        <dbReference type="Rhea" id="RHEA-COMP:10374"/>
        <dbReference type="ChEBI" id="CHEBI:15377"/>
        <dbReference type="ChEBI" id="CHEBI:15378"/>
        <dbReference type="ChEBI" id="CHEBI:28938"/>
        <dbReference type="ChEBI" id="CHEBI:74411"/>
        <dbReference type="ChEBI" id="CHEBI:82852"/>
        <dbReference type="EC" id="3.5.4.33"/>
    </reaction>
</comment>
<comment type="function">
    <text evidence="8">Catalyzes the deamination of adenosine to inosine at the wobble position 34 of tRNA(Arg2).</text>
</comment>
<evidence type="ECO:0000256" key="8">
    <source>
        <dbReference type="HAMAP-Rule" id="MF_00972"/>
    </source>
</evidence>
<dbReference type="RefSeq" id="WP_273159552.1">
    <property type="nucleotide sequence ID" value="NZ_JABZSJ010000026.1"/>
</dbReference>
<sequence>MSTEEQIKKDDYYMGRALALAEEAYNKGEIPVGAVIVCRDKIIARAHNLTEALTDVTAHAEMQVITMSANELGGKYLQDCTLYVTVEPCIMCAGALGWSQIKRVVYGCADEKRGFSAFAPHALHKKTTVTKGVREEECKKLMQQFFKERR</sequence>
<dbReference type="HAMAP" id="MF_00972">
    <property type="entry name" value="tRNA_aden_deaminase"/>
    <property type="match status" value="1"/>
</dbReference>
<dbReference type="EC" id="3.5.4.33" evidence="8"/>
<feature type="binding site" evidence="8">
    <location>
        <position position="59"/>
    </location>
    <ligand>
        <name>Zn(2+)</name>
        <dbReference type="ChEBI" id="CHEBI:29105"/>
        <note>catalytic</note>
    </ligand>
</feature>
<evidence type="ECO:0000256" key="1">
    <source>
        <dbReference type="ARBA" id="ARBA00010669"/>
    </source>
</evidence>
<accession>A0A930HM65</accession>
<evidence type="ECO:0000313" key="11">
    <source>
        <dbReference type="Proteomes" id="UP000771736"/>
    </source>
</evidence>
<dbReference type="Pfam" id="PF00383">
    <property type="entry name" value="dCMP_cyt_deam_1"/>
    <property type="match status" value="1"/>
</dbReference>
<dbReference type="EMBL" id="JABZSJ010000026">
    <property type="protein sequence ID" value="MBF1384375.1"/>
    <property type="molecule type" value="Genomic_DNA"/>
</dbReference>
<proteinExistence type="inferred from homology"/>
<feature type="active site" description="Proton donor" evidence="8">
    <location>
        <position position="61"/>
    </location>
</feature>
<dbReference type="InterPro" id="IPR016193">
    <property type="entry name" value="Cytidine_deaminase-like"/>
</dbReference>
<evidence type="ECO:0000256" key="2">
    <source>
        <dbReference type="ARBA" id="ARBA00011738"/>
    </source>
</evidence>
<keyword evidence="6 8" id="KW-0862">Zinc</keyword>
<evidence type="ECO:0000256" key="5">
    <source>
        <dbReference type="ARBA" id="ARBA00022801"/>
    </source>
</evidence>
<comment type="subunit">
    <text evidence="2 8">Homodimer.</text>
</comment>
<feature type="domain" description="CMP/dCMP-type deaminase" evidence="9">
    <location>
        <begin position="8"/>
        <end position="118"/>
    </location>
</feature>
<keyword evidence="3 8" id="KW-0819">tRNA processing</keyword>
<dbReference type="GO" id="GO:0008270">
    <property type="term" value="F:zinc ion binding"/>
    <property type="evidence" value="ECO:0007669"/>
    <property type="project" value="UniProtKB-UniRule"/>
</dbReference>
<dbReference type="GO" id="GO:0052717">
    <property type="term" value="F:tRNA-specific adenosine-34 deaminase activity"/>
    <property type="evidence" value="ECO:0007669"/>
    <property type="project" value="UniProtKB-UniRule"/>
</dbReference>
<evidence type="ECO:0000259" key="9">
    <source>
        <dbReference type="PROSITE" id="PS51747"/>
    </source>
</evidence>
<dbReference type="GO" id="GO:0002100">
    <property type="term" value="P:tRNA wobble adenosine to inosine editing"/>
    <property type="evidence" value="ECO:0007669"/>
    <property type="project" value="UniProtKB-UniRule"/>
</dbReference>
<evidence type="ECO:0000256" key="6">
    <source>
        <dbReference type="ARBA" id="ARBA00022833"/>
    </source>
</evidence>
<dbReference type="PANTHER" id="PTHR11079:SF202">
    <property type="entry name" value="TRNA-SPECIFIC ADENOSINE DEAMINASE"/>
    <property type="match status" value="1"/>
</dbReference>
<dbReference type="Proteomes" id="UP000771736">
    <property type="component" value="Unassembled WGS sequence"/>
</dbReference>
<dbReference type="InterPro" id="IPR028883">
    <property type="entry name" value="tRNA_aden_deaminase"/>
</dbReference>
<dbReference type="PROSITE" id="PS51747">
    <property type="entry name" value="CYT_DCMP_DEAMINASES_2"/>
    <property type="match status" value="1"/>
</dbReference>
<dbReference type="InterPro" id="IPR002125">
    <property type="entry name" value="CMP_dCMP_dom"/>
</dbReference>
<feature type="binding site" evidence="8">
    <location>
        <position position="92"/>
    </location>
    <ligand>
        <name>Zn(2+)</name>
        <dbReference type="ChEBI" id="CHEBI:29105"/>
        <note>catalytic</note>
    </ligand>
</feature>
<dbReference type="PROSITE" id="PS00903">
    <property type="entry name" value="CYT_DCMP_DEAMINASES_1"/>
    <property type="match status" value="1"/>
</dbReference>
<comment type="cofactor">
    <cofactor evidence="8">
        <name>Zn(2+)</name>
        <dbReference type="ChEBI" id="CHEBI:29105"/>
    </cofactor>
    <text evidence="8">Binds 1 zinc ion per subunit.</text>
</comment>